<evidence type="ECO:0000313" key="5">
    <source>
        <dbReference type="EMBL" id="MXV15328.1"/>
    </source>
</evidence>
<gene>
    <name evidence="5" type="ORF">GS398_08440</name>
</gene>
<evidence type="ECO:0000256" key="2">
    <source>
        <dbReference type="SAM" id="MobiDB-lite"/>
    </source>
</evidence>
<dbReference type="Gene3D" id="2.70.70.10">
    <property type="entry name" value="Glucose Permease (Domain IIA)"/>
    <property type="match status" value="1"/>
</dbReference>
<feature type="signal peptide" evidence="3">
    <location>
        <begin position="1"/>
        <end position="21"/>
    </location>
</feature>
<dbReference type="PANTHER" id="PTHR21666">
    <property type="entry name" value="PEPTIDASE-RELATED"/>
    <property type="match status" value="1"/>
</dbReference>
<dbReference type="InterPro" id="IPR016047">
    <property type="entry name" value="M23ase_b-sheet_dom"/>
</dbReference>
<evidence type="ECO:0000259" key="4">
    <source>
        <dbReference type="Pfam" id="PF01551"/>
    </source>
</evidence>
<dbReference type="PANTHER" id="PTHR21666:SF289">
    <property type="entry name" value="L-ALA--D-GLU ENDOPEPTIDASE"/>
    <property type="match status" value="1"/>
</dbReference>
<feature type="region of interest" description="Disordered" evidence="2">
    <location>
        <begin position="186"/>
        <end position="210"/>
    </location>
</feature>
<dbReference type="InterPro" id="IPR050570">
    <property type="entry name" value="Cell_wall_metabolism_enzyme"/>
</dbReference>
<comment type="caution">
    <text evidence="5">The sequence shown here is derived from an EMBL/GenBank/DDBJ whole genome shotgun (WGS) entry which is preliminary data.</text>
</comment>
<keyword evidence="6" id="KW-1185">Reference proteome</keyword>
<feature type="region of interest" description="Disordered" evidence="2">
    <location>
        <begin position="274"/>
        <end position="297"/>
    </location>
</feature>
<dbReference type="RefSeq" id="WP_160906329.1">
    <property type="nucleotide sequence ID" value="NZ_WVHS01000002.1"/>
</dbReference>
<dbReference type="InterPro" id="IPR011055">
    <property type="entry name" value="Dup_hybrid_motif"/>
</dbReference>
<dbReference type="EMBL" id="WVHS01000002">
    <property type="protein sequence ID" value="MXV15328.1"/>
    <property type="molecule type" value="Genomic_DNA"/>
</dbReference>
<evidence type="ECO:0000313" key="6">
    <source>
        <dbReference type="Proteomes" id="UP000451233"/>
    </source>
</evidence>
<sequence length="449" mass="49903">MKLYRLLSTLIVCLFFTTVAAQPKSEPRSSAELKRRKTEITKEIAALNKSLNQTAGSKKLSLKQINALTAQIRLREDKINTINSEIRLLDNQISGNTQTVRNLQTQLNKLKKQYAAMILFAFRNRSSYSKIMFVFASKDFNQAYKRLKYLSQFSEYRIRQAGEIQHTQGELKVKIKELDNDKKEKSSLLVDEEEEKQTLGKQKNKQNEELGKLTEKEKKLRQQLSAKQQEAIKVNKAMQAAIAREIQLAREREEREIARAAEAARVKAAKEAAEAAAKRKANPEALPAPKPVAPKPAVVSKGSDVLISNPGAAKLSAEFAGNRGQLPSPVSSGRISRGFGKNKDGVNVITENYGIDISTSSGAEARAVFEGEVSTVQNMGGFYAVLIRHGEYFTVYSNLRSVSVSRGQKVSTKQSVGTILTDPFDGSTQLHFEVRKGMTPQNPAAWIAR</sequence>
<dbReference type="Pfam" id="PF01551">
    <property type="entry name" value="Peptidase_M23"/>
    <property type="match status" value="1"/>
</dbReference>
<dbReference type="SUPFAM" id="SSF51261">
    <property type="entry name" value="Duplicated hybrid motif"/>
    <property type="match status" value="1"/>
</dbReference>
<organism evidence="5 6">
    <name type="scientific">Hufsiella ginkgonis</name>
    <dbReference type="NCBI Taxonomy" id="2695274"/>
    <lineage>
        <taxon>Bacteria</taxon>
        <taxon>Pseudomonadati</taxon>
        <taxon>Bacteroidota</taxon>
        <taxon>Sphingobacteriia</taxon>
        <taxon>Sphingobacteriales</taxon>
        <taxon>Sphingobacteriaceae</taxon>
        <taxon>Hufsiella</taxon>
    </lineage>
</organism>
<dbReference type="Gene3D" id="6.10.250.3150">
    <property type="match status" value="1"/>
</dbReference>
<protein>
    <submittedName>
        <fullName evidence="5">Peptidoglycan DD-metalloendopeptidase family protein</fullName>
    </submittedName>
</protein>
<proteinExistence type="predicted"/>
<dbReference type="AlphaFoldDB" id="A0A7K1XWZ7"/>
<dbReference type="Proteomes" id="UP000451233">
    <property type="component" value="Unassembled WGS sequence"/>
</dbReference>
<evidence type="ECO:0000256" key="1">
    <source>
        <dbReference type="ARBA" id="ARBA00022729"/>
    </source>
</evidence>
<dbReference type="CDD" id="cd12797">
    <property type="entry name" value="M23_peptidase"/>
    <property type="match status" value="1"/>
</dbReference>
<keyword evidence="1 3" id="KW-0732">Signal</keyword>
<accession>A0A7K1XWZ7</accession>
<dbReference type="GO" id="GO:0004222">
    <property type="term" value="F:metalloendopeptidase activity"/>
    <property type="evidence" value="ECO:0007669"/>
    <property type="project" value="TreeGrafter"/>
</dbReference>
<reference evidence="5 6" key="1">
    <citation type="submission" date="2019-11" db="EMBL/GenBank/DDBJ databases">
        <title>Pedobacter sp. HMF7056 Genome sequencing and assembly.</title>
        <authorList>
            <person name="Kang H."/>
            <person name="Kim H."/>
            <person name="Joh K."/>
        </authorList>
    </citation>
    <scope>NUCLEOTIDE SEQUENCE [LARGE SCALE GENOMIC DNA]</scope>
    <source>
        <strain evidence="5 6">HMF7056</strain>
    </source>
</reference>
<evidence type="ECO:0000256" key="3">
    <source>
        <dbReference type="SAM" id="SignalP"/>
    </source>
</evidence>
<name>A0A7K1XWZ7_9SPHI</name>
<feature type="domain" description="M23ase beta-sheet core" evidence="4">
    <location>
        <begin position="352"/>
        <end position="443"/>
    </location>
</feature>
<feature type="chain" id="PRO_5029809437" evidence="3">
    <location>
        <begin position="22"/>
        <end position="449"/>
    </location>
</feature>